<gene>
    <name evidence="8" type="ORF">OM074_07610</name>
</gene>
<dbReference type="PROSITE" id="PS50850">
    <property type="entry name" value="MFS"/>
    <property type="match status" value="1"/>
</dbReference>
<dbReference type="RefSeq" id="WP_301198862.1">
    <property type="nucleotide sequence ID" value="NZ_JAPDPI010000012.1"/>
</dbReference>
<reference evidence="8" key="1">
    <citation type="submission" date="2022-10" db="EMBL/GenBank/DDBJ databases">
        <authorList>
            <person name="Yu W.X."/>
        </authorList>
    </citation>
    <scope>NUCLEOTIDE SEQUENCE</scope>
    <source>
        <strain evidence="8">D04</strain>
    </source>
</reference>
<keyword evidence="3 6" id="KW-0812">Transmembrane</keyword>
<dbReference type="Gene3D" id="1.20.1250.20">
    <property type="entry name" value="MFS general substrate transporter like domains"/>
    <property type="match status" value="2"/>
</dbReference>
<dbReference type="Proteomes" id="UP001207408">
    <property type="component" value="Unassembled WGS sequence"/>
</dbReference>
<feature type="transmembrane region" description="Helical" evidence="6">
    <location>
        <begin position="130"/>
        <end position="149"/>
    </location>
</feature>
<proteinExistence type="predicted"/>
<dbReference type="Pfam" id="PF07690">
    <property type="entry name" value="MFS_1"/>
    <property type="match status" value="1"/>
</dbReference>
<feature type="transmembrane region" description="Helical" evidence="6">
    <location>
        <begin position="203"/>
        <end position="225"/>
    </location>
</feature>
<accession>A0AAE3MD63</accession>
<feature type="transmembrane region" description="Helical" evidence="6">
    <location>
        <begin position="45"/>
        <end position="65"/>
    </location>
</feature>
<dbReference type="EMBL" id="JAPDPI010000012">
    <property type="protein sequence ID" value="MCW3805491.1"/>
    <property type="molecule type" value="Genomic_DNA"/>
</dbReference>
<dbReference type="PANTHER" id="PTHR43124">
    <property type="entry name" value="PURINE EFFLUX PUMP PBUE"/>
    <property type="match status" value="1"/>
</dbReference>
<keyword evidence="2" id="KW-1003">Cell membrane</keyword>
<evidence type="ECO:0000256" key="4">
    <source>
        <dbReference type="ARBA" id="ARBA00022989"/>
    </source>
</evidence>
<dbReference type="GO" id="GO:0022857">
    <property type="term" value="F:transmembrane transporter activity"/>
    <property type="evidence" value="ECO:0007669"/>
    <property type="project" value="InterPro"/>
</dbReference>
<dbReference type="InterPro" id="IPR050189">
    <property type="entry name" value="MFS_Efflux_Transporters"/>
</dbReference>
<keyword evidence="4 6" id="KW-1133">Transmembrane helix</keyword>
<keyword evidence="9" id="KW-1185">Reference proteome</keyword>
<feature type="transmembrane region" description="Helical" evidence="6">
    <location>
        <begin position="97"/>
        <end position="118"/>
    </location>
</feature>
<feature type="transmembrane region" description="Helical" evidence="6">
    <location>
        <begin position="72"/>
        <end position="91"/>
    </location>
</feature>
<name>A0AAE3MD63_9BACT</name>
<dbReference type="CDD" id="cd17324">
    <property type="entry name" value="MFS_NepI_like"/>
    <property type="match status" value="1"/>
</dbReference>
<evidence type="ECO:0000313" key="9">
    <source>
        <dbReference type="Proteomes" id="UP001207408"/>
    </source>
</evidence>
<evidence type="ECO:0000256" key="3">
    <source>
        <dbReference type="ARBA" id="ARBA00022692"/>
    </source>
</evidence>
<evidence type="ECO:0000256" key="1">
    <source>
        <dbReference type="ARBA" id="ARBA00004651"/>
    </source>
</evidence>
<dbReference type="InterPro" id="IPR011701">
    <property type="entry name" value="MFS"/>
</dbReference>
<dbReference type="InterPro" id="IPR020846">
    <property type="entry name" value="MFS_dom"/>
</dbReference>
<feature type="transmembrane region" description="Helical" evidence="6">
    <location>
        <begin position="237"/>
        <end position="257"/>
    </location>
</feature>
<evidence type="ECO:0000256" key="5">
    <source>
        <dbReference type="ARBA" id="ARBA00023136"/>
    </source>
</evidence>
<sequence>MKDSIKIIILAIICFVLGTSEFVIVGVLDKIASSAHISIAQAGQLISVFAITAAVGTPIAIFFLKNVHQRKILILSLAIILIACVMMFLSLNYQILLLARIIMALGVGVFNVYCFTVATSLAPANKRASAIATVTVGYNAALIVGLPIGRMVTSIWGWQSIFAFTAVFCLLAIPVIYKQIPAAFNKSASGNTNQFSILLKPKIILNILVSFFWILGYAMLYSYITPFLTSTTAMNENILSIALFAFGVATLIGNKSGGYFGDKIGNSKTTLYSMVFHVTSLVLLSVFTDAIYFTIFILMLWAVSAWAVGPILRFNVLDLSPEAPQFILSLYNSVIQLGFATGAALGGAEFEHFSPIILSWTAAAMVFIALIFTLVNIYSSSLRTILIRK</sequence>
<feature type="transmembrane region" description="Helical" evidence="6">
    <location>
        <begin position="7"/>
        <end position="25"/>
    </location>
</feature>
<evidence type="ECO:0000256" key="2">
    <source>
        <dbReference type="ARBA" id="ARBA00022475"/>
    </source>
</evidence>
<comment type="caution">
    <text evidence="8">The sequence shown here is derived from an EMBL/GenBank/DDBJ whole genome shotgun (WGS) entry which is preliminary data.</text>
</comment>
<comment type="subcellular location">
    <subcellularLocation>
        <location evidence="1">Cell membrane</location>
        <topology evidence="1">Multi-pass membrane protein</topology>
    </subcellularLocation>
</comment>
<organism evidence="8 9">
    <name type="scientific">Plebeiibacterium marinum</name>
    <dbReference type="NCBI Taxonomy" id="2992111"/>
    <lineage>
        <taxon>Bacteria</taxon>
        <taxon>Pseudomonadati</taxon>
        <taxon>Bacteroidota</taxon>
        <taxon>Bacteroidia</taxon>
        <taxon>Marinilabiliales</taxon>
        <taxon>Marinilabiliaceae</taxon>
        <taxon>Plebeiibacterium</taxon>
    </lineage>
</organism>
<dbReference type="SUPFAM" id="SSF103473">
    <property type="entry name" value="MFS general substrate transporter"/>
    <property type="match status" value="1"/>
</dbReference>
<feature type="transmembrane region" description="Helical" evidence="6">
    <location>
        <begin position="357"/>
        <end position="379"/>
    </location>
</feature>
<evidence type="ECO:0000313" key="8">
    <source>
        <dbReference type="EMBL" id="MCW3805491.1"/>
    </source>
</evidence>
<dbReference type="AlphaFoldDB" id="A0AAE3MD63"/>
<evidence type="ECO:0000259" key="7">
    <source>
        <dbReference type="PROSITE" id="PS50850"/>
    </source>
</evidence>
<feature type="transmembrane region" description="Helical" evidence="6">
    <location>
        <begin position="155"/>
        <end position="177"/>
    </location>
</feature>
<protein>
    <submittedName>
        <fullName evidence="8">MFS transporter</fullName>
    </submittedName>
</protein>
<dbReference type="InterPro" id="IPR036259">
    <property type="entry name" value="MFS_trans_sf"/>
</dbReference>
<evidence type="ECO:0000256" key="6">
    <source>
        <dbReference type="SAM" id="Phobius"/>
    </source>
</evidence>
<keyword evidence="5 6" id="KW-0472">Membrane</keyword>
<dbReference type="PANTHER" id="PTHR43124:SF10">
    <property type="entry name" value="PURINE EFFLUX PUMP PBUE"/>
    <property type="match status" value="1"/>
</dbReference>
<feature type="domain" description="Major facilitator superfamily (MFS) profile" evidence="7">
    <location>
        <begin position="6"/>
        <end position="381"/>
    </location>
</feature>
<dbReference type="GO" id="GO:0005886">
    <property type="term" value="C:plasma membrane"/>
    <property type="evidence" value="ECO:0007669"/>
    <property type="project" value="UniProtKB-SubCell"/>
</dbReference>